<dbReference type="GO" id="GO:0005385">
    <property type="term" value="F:zinc ion transmembrane transporter activity"/>
    <property type="evidence" value="ECO:0007669"/>
    <property type="project" value="TreeGrafter"/>
</dbReference>
<evidence type="ECO:0000256" key="2">
    <source>
        <dbReference type="ARBA" id="ARBA00022692"/>
    </source>
</evidence>
<evidence type="ECO:0000256" key="1">
    <source>
        <dbReference type="ARBA" id="ARBA00004141"/>
    </source>
</evidence>
<keyword evidence="4 6" id="KW-0472">Membrane</keyword>
<feature type="transmembrane region" description="Helical" evidence="6">
    <location>
        <begin position="332"/>
        <end position="355"/>
    </location>
</feature>
<feature type="transmembrane region" description="Helical" evidence="6">
    <location>
        <begin position="307"/>
        <end position="326"/>
    </location>
</feature>
<protein>
    <recommendedName>
        <fullName evidence="8">Zinc/iron permease</fullName>
    </recommendedName>
</protein>
<feature type="transmembrane region" description="Helical" evidence="6">
    <location>
        <begin position="432"/>
        <end position="451"/>
    </location>
</feature>
<dbReference type="GO" id="GO:0016020">
    <property type="term" value="C:membrane"/>
    <property type="evidence" value="ECO:0007669"/>
    <property type="project" value="UniProtKB-SubCell"/>
</dbReference>
<dbReference type="PANTHER" id="PTHR11040:SF140">
    <property type="entry name" value="ZRT (ZRT), IRT- (IRT-) LIKE PROTEIN TRANSPORTER"/>
    <property type="match status" value="1"/>
</dbReference>
<dbReference type="AlphaFoldDB" id="A0A7S3Z7F7"/>
<dbReference type="Pfam" id="PF02535">
    <property type="entry name" value="Zip"/>
    <property type="match status" value="1"/>
</dbReference>
<comment type="subcellular location">
    <subcellularLocation>
        <location evidence="1">Membrane</location>
        <topology evidence="1">Multi-pass membrane protein</topology>
    </subcellularLocation>
</comment>
<dbReference type="InterPro" id="IPR003689">
    <property type="entry name" value="ZIP"/>
</dbReference>
<evidence type="ECO:0000256" key="6">
    <source>
        <dbReference type="SAM" id="Phobius"/>
    </source>
</evidence>
<name>A0A7S3Z7F7_9EUKA</name>
<feature type="transmembrane region" description="Helical" evidence="6">
    <location>
        <begin position="6"/>
        <end position="31"/>
    </location>
</feature>
<dbReference type="EMBL" id="HBIV01035451">
    <property type="protein sequence ID" value="CAE0673619.1"/>
    <property type="molecule type" value="Transcribed_RNA"/>
</dbReference>
<reference evidence="7" key="1">
    <citation type="submission" date="2021-01" db="EMBL/GenBank/DDBJ databases">
        <authorList>
            <person name="Corre E."/>
            <person name="Pelletier E."/>
            <person name="Niang G."/>
            <person name="Scheremetjew M."/>
            <person name="Finn R."/>
            <person name="Kale V."/>
            <person name="Holt S."/>
            <person name="Cochrane G."/>
            <person name="Meng A."/>
            <person name="Brown T."/>
            <person name="Cohen L."/>
        </authorList>
    </citation>
    <scope>NUCLEOTIDE SEQUENCE</scope>
    <source>
        <strain evidence="7">CCCM811</strain>
    </source>
</reference>
<accession>A0A7S3Z7F7</accession>
<feature type="region of interest" description="Disordered" evidence="5">
    <location>
        <begin position="116"/>
        <end position="162"/>
    </location>
</feature>
<keyword evidence="2 6" id="KW-0812">Transmembrane</keyword>
<feature type="transmembrane region" description="Helical" evidence="6">
    <location>
        <begin position="398"/>
        <end position="420"/>
    </location>
</feature>
<feature type="transmembrane region" description="Helical" evidence="6">
    <location>
        <begin position="367"/>
        <end position="386"/>
    </location>
</feature>
<organism evidence="7">
    <name type="scientific">Lotharella globosa</name>
    <dbReference type="NCBI Taxonomy" id="91324"/>
    <lineage>
        <taxon>Eukaryota</taxon>
        <taxon>Sar</taxon>
        <taxon>Rhizaria</taxon>
        <taxon>Cercozoa</taxon>
        <taxon>Chlorarachniophyceae</taxon>
        <taxon>Lotharella</taxon>
    </lineage>
</organism>
<feature type="compositionally biased region" description="Basic residues" evidence="5">
    <location>
        <begin position="131"/>
        <end position="145"/>
    </location>
</feature>
<gene>
    <name evidence="7" type="ORF">LGLO00237_LOCUS25324</name>
</gene>
<evidence type="ECO:0000256" key="5">
    <source>
        <dbReference type="SAM" id="MobiDB-lite"/>
    </source>
</evidence>
<evidence type="ECO:0000256" key="3">
    <source>
        <dbReference type="ARBA" id="ARBA00022989"/>
    </source>
</evidence>
<sequence>MGTVHFEFIVLAAILYFAVGLFGGTGPYAIGASAHLSRAKIRLFSTLNCLSGGVLLAAGFVHMLPDMMEDARTLKASGPSPFVIAMLGLLIPFLCEKSAVLHCVTGGRDLHDIFNHSSNHGGQQGTADKKHPNHTWKKNHHHKHHEMHDGGALKSPHATATSEGATISIIAPPSYGSINSSPVSRGMDKAGDVDDERKSAVDEADMTYIQVNATTEGGTRGEKYRIPLQRGCCNRGEGVHFTLKARCINCKTTINSSNEPHPNSHCPTVMFPSQSLMSIALQPVRGQKQDIVEDIFIRHRGGSKTTISYLLVTILSIHSICAGISFGANRSLATAIGLLIAIICHKAFAGFALGMSFRQNDVILSQAMWGILIFSSMTPFGVFIGYTASSLVPGPSSLWLSMVFKGVAAGTFIYIALVEILLEEFESKDDKALKLAGFAGGATAMTILGYYI</sequence>
<dbReference type="PANTHER" id="PTHR11040">
    <property type="entry name" value="ZINC/IRON TRANSPORTER"/>
    <property type="match status" value="1"/>
</dbReference>
<evidence type="ECO:0000256" key="4">
    <source>
        <dbReference type="ARBA" id="ARBA00023136"/>
    </source>
</evidence>
<feature type="transmembrane region" description="Helical" evidence="6">
    <location>
        <begin position="43"/>
        <end position="64"/>
    </location>
</feature>
<keyword evidence="3 6" id="KW-1133">Transmembrane helix</keyword>
<evidence type="ECO:0000313" key="7">
    <source>
        <dbReference type="EMBL" id="CAE0673619.1"/>
    </source>
</evidence>
<proteinExistence type="predicted"/>
<feature type="transmembrane region" description="Helical" evidence="6">
    <location>
        <begin position="76"/>
        <end position="95"/>
    </location>
</feature>
<evidence type="ECO:0008006" key="8">
    <source>
        <dbReference type="Google" id="ProtNLM"/>
    </source>
</evidence>